<proteinExistence type="predicted"/>
<dbReference type="SUPFAM" id="SSF74653">
    <property type="entry name" value="TolA/TonB C-terminal domain"/>
    <property type="match status" value="1"/>
</dbReference>
<dbReference type="Gene3D" id="3.30.1150.10">
    <property type="match status" value="1"/>
</dbReference>
<feature type="compositionally biased region" description="Low complexity" evidence="1">
    <location>
        <begin position="75"/>
        <end position="97"/>
    </location>
</feature>
<dbReference type="AlphaFoldDB" id="A0A2R8BBU4"/>
<feature type="region of interest" description="Disordered" evidence="1">
    <location>
        <begin position="54"/>
        <end position="124"/>
    </location>
</feature>
<feature type="compositionally biased region" description="Low complexity" evidence="1">
    <location>
        <begin position="201"/>
        <end position="211"/>
    </location>
</feature>
<feature type="compositionally biased region" description="Low complexity" evidence="1">
    <location>
        <begin position="175"/>
        <end position="190"/>
    </location>
</feature>
<sequence length="375" mass="38669">MDVGQVISGTGHVALIGWVLLGGVFQSEPLPIEATEVSVISGADFAALMAGQDAPSSATDVAQPAQPDPVDDAPEVPQASDSVAETPVPQVVETPPADQVPDVTELAPPPEAEVDDVAPVLPTPPAETAVLVPEQAEEAVPLPSDRVAPDPVAQPDPEAAPDPVQQDAVTESDTGETPQETQEATAPEAASDQIVTEAEEPAAAPNASLRPPSRPSRPVPAVQTPQPETQPQTQTTQDDNSSDTDAAVQAALDAALNATNDAPAAPSGPPMSAGEKDALRVAVSSCWNVGSLSSDALQTTVTVSVAMSQDGKPIASSVRMLSSEGGTASAAKQAYETARRAIIRCGARGFPLPADKYDQWKEIEMTFNPERMRIK</sequence>
<evidence type="ECO:0008006" key="4">
    <source>
        <dbReference type="Google" id="ProtNLM"/>
    </source>
</evidence>
<dbReference type="OrthoDB" id="7161229at2"/>
<gene>
    <name evidence="2" type="ORF">ASD8599_01255</name>
</gene>
<dbReference type="Proteomes" id="UP000244880">
    <property type="component" value="Unassembled WGS sequence"/>
</dbReference>
<keyword evidence="3" id="KW-1185">Reference proteome</keyword>
<name>A0A2R8BBU4_9RHOB</name>
<feature type="compositionally biased region" description="Low complexity" evidence="1">
    <location>
        <begin position="219"/>
        <end position="245"/>
    </location>
</feature>
<evidence type="ECO:0000313" key="2">
    <source>
        <dbReference type="EMBL" id="SPH20518.1"/>
    </source>
</evidence>
<reference evidence="2 3" key="1">
    <citation type="submission" date="2018-03" db="EMBL/GenBank/DDBJ databases">
        <authorList>
            <person name="Keele B.F."/>
        </authorList>
    </citation>
    <scope>NUCLEOTIDE SEQUENCE [LARGE SCALE GENOMIC DNA]</scope>
    <source>
        <strain evidence="2 3">CECT 8599</strain>
    </source>
</reference>
<protein>
    <recommendedName>
        <fullName evidence="4">Energy transducer TonB</fullName>
    </recommendedName>
</protein>
<evidence type="ECO:0000256" key="1">
    <source>
        <dbReference type="SAM" id="MobiDB-lite"/>
    </source>
</evidence>
<dbReference type="EMBL" id="OMOR01000001">
    <property type="protein sequence ID" value="SPH20518.1"/>
    <property type="molecule type" value="Genomic_DNA"/>
</dbReference>
<organism evidence="2 3">
    <name type="scientific">Ascidiaceihabitans donghaensis</name>
    <dbReference type="NCBI Taxonomy" id="1510460"/>
    <lineage>
        <taxon>Bacteria</taxon>
        <taxon>Pseudomonadati</taxon>
        <taxon>Pseudomonadota</taxon>
        <taxon>Alphaproteobacteria</taxon>
        <taxon>Rhodobacterales</taxon>
        <taxon>Paracoccaceae</taxon>
        <taxon>Ascidiaceihabitans</taxon>
    </lineage>
</organism>
<accession>A0A2R8BBU4</accession>
<evidence type="ECO:0000313" key="3">
    <source>
        <dbReference type="Proteomes" id="UP000244880"/>
    </source>
</evidence>
<feature type="region of interest" description="Disordered" evidence="1">
    <location>
        <begin position="142"/>
        <end position="245"/>
    </location>
</feature>